<keyword evidence="6 8" id="KW-1133">Transmembrane helix</keyword>
<name>A0A3P1SCV5_9ACTO</name>
<comment type="caution">
    <text evidence="10">The sequence shown here is derived from an EMBL/GenBank/DDBJ whole genome shotgun (WGS) entry which is preliminary data.</text>
</comment>
<dbReference type="EMBL" id="RQZF01000010">
    <property type="protein sequence ID" value="RRC94797.1"/>
    <property type="molecule type" value="Genomic_DNA"/>
</dbReference>
<evidence type="ECO:0000259" key="9">
    <source>
        <dbReference type="PROSITE" id="PS50928"/>
    </source>
</evidence>
<keyword evidence="5 8" id="KW-0812">Transmembrane</keyword>
<dbReference type="CDD" id="cd06261">
    <property type="entry name" value="TM_PBP2"/>
    <property type="match status" value="1"/>
</dbReference>
<organism evidence="10 11">
    <name type="scientific">Schaalia canis</name>
    <dbReference type="NCBI Taxonomy" id="100469"/>
    <lineage>
        <taxon>Bacteria</taxon>
        <taxon>Bacillati</taxon>
        <taxon>Actinomycetota</taxon>
        <taxon>Actinomycetes</taxon>
        <taxon>Actinomycetales</taxon>
        <taxon>Actinomycetaceae</taxon>
        <taxon>Schaalia</taxon>
    </lineage>
</organism>
<dbReference type="RefSeq" id="WP_124871738.1">
    <property type="nucleotide sequence ID" value="NZ_RQZF01000010.1"/>
</dbReference>
<dbReference type="PROSITE" id="PS50928">
    <property type="entry name" value="ABC_TM1"/>
    <property type="match status" value="1"/>
</dbReference>
<feature type="domain" description="ABC transmembrane type-1" evidence="9">
    <location>
        <begin position="49"/>
        <end position="243"/>
    </location>
</feature>
<evidence type="ECO:0000313" key="11">
    <source>
        <dbReference type="Proteomes" id="UP000280444"/>
    </source>
</evidence>
<dbReference type="Proteomes" id="UP000280444">
    <property type="component" value="Unassembled WGS sequence"/>
</dbReference>
<dbReference type="GO" id="GO:0048473">
    <property type="term" value="P:D-methionine transmembrane transport"/>
    <property type="evidence" value="ECO:0007669"/>
    <property type="project" value="TreeGrafter"/>
</dbReference>
<dbReference type="InterPro" id="IPR035906">
    <property type="entry name" value="MetI-like_sf"/>
</dbReference>
<evidence type="ECO:0000256" key="6">
    <source>
        <dbReference type="ARBA" id="ARBA00022989"/>
    </source>
</evidence>
<dbReference type="SUPFAM" id="SSF161098">
    <property type="entry name" value="MetI-like"/>
    <property type="match status" value="1"/>
</dbReference>
<keyword evidence="4" id="KW-1003">Cell membrane</keyword>
<feature type="transmembrane region" description="Helical" evidence="8">
    <location>
        <begin position="87"/>
        <end position="111"/>
    </location>
</feature>
<sequence length="253" mass="26758">MSAFSSQLHGAFASLNEATAVAATLLPAGPNDPTWGDNPALTKQFVPAIIDTLLMTGFSTFFTVIFGLPLGLLLVQTSKAGLTPNRVVNQVVGGTVNIVRSLPFIIGIVALFPLTKLIVGTRLGWQATVVPLVILAIPFFARLVESNILGVDAGKIEAAQMMGASHRQIRWGVQVREALPALVQSITVLAITMVGYSAMAGVIGGGGLGQLAINYGYTRNQYDVLIVSVVTIILIVQVIQVIGDMVSRLVDHR</sequence>
<reference evidence="10 11" key="1">
    <citation type="submission" date="2018-11" db="EMBL/GenBank/DDBJ databases">
        <title>Genomes From Bacteria Associated with the Canine Oral Cavity: a Test Case for Automated Genome-Based Taxonomic Assignment.</title>
        <authorList>
            <person name="Coil D.A."/>
            <person name="Jospin G."/>
            <person name="Darling A.E."/>
            <person name="Wallis C."/>
            <person name="Davis I.J."/>
            <person name="Harris S."/>
            <person name="Eisen J.A."/>
            <person name="Holcombe L.J."/>
            <person name="O'Flynn C."/>
        </authorList>
    </citation>
    <scope>NUCLEOTIDE SEQUENCE [LARGE SCALE GENOMIC DNA]</scope>
    <source>
        <strain evidence="10 11">OH770</strain>
    </source>
</reference>
<accession>A0A3P1SCV5</accession>
<evidence type="ECO:0000256" key="8">
    <source>
        <dbReference type="RuleBase" id="RU363032"/>
    </source>
</evidence>
<evidence type="ECO:0000256" key="5">
    <source>
        <dbReference type="ARBA" id="ARBA00022692"/>
    </source>
</evidence>
<proteinExistence type="inferred from homology"/>
<evidence type="ECO:0000256" key="1">
    <source>
        <dbReference type="ARBA" id="ARBA00004651"/>
    </source>
</evidence>
<dbReference type="InterPro" id="IPR051322">
    <property type="entry name" value="AA_ABC_Transporter_Permease"/>
</dbReference>
<dbReference type="FunFam" id="1.10.3720.10:FF:000002">
    <property type="entry name" value="D-methionine ABC transporter permease MetI"/>
    <property type="match status" value="1"/>
</dbReference>
<keyword evidence="7 8" id="KW-0472">Membrane</keyword>
<protein>
    <submittedName>
        <fullName evidence="10">ABC transporter permease</fullName>
    </submittedName>
</protein>
<feature type="transmembrane region" description="Helical" evidence="8">
    <location>
        <begin position="46"/>
        <end position="75"/>
    </location>
</feature>
<dbReference type="PANTHER" id="PTHR30450">
    <property type="entry name" value="ABC TRANSPORTER PERMEASE"/>
    <property type="match status" value="1"/>
</dbReference>
<feature type="transmembrane region" description="Helical" evidence="8">
    <location>
        <begin position="123"/>
        <end position="141"/>
    </location>
</feature>
<dbReference type="InterPro" id="IPR000515">
    <property type="entry name" value="MetI-like"/>
</dbReference>
<keyword evidence="11" id="KW-1185">Reference proteome</keyword>
<dbReference type="Pfam" id="PF00528">
    <property type="entry name" value="BPD_transp_1"/>
    <property type="match status" value="1"/>
</dbReference>
<dbReference type="PANTHER" id="PTHR30450:SF1">
    <property type="entry name" value="D-METHIONINE TRANSPORT SYSTEM PERMEASE PROTEIN METI-RELATED"/>
    <property type="match status" value="1"/>
</dbReference>
<dbReference type="OrthoDB" id="9793490at2"/>
<evidence type="ECO:0000313" key="10">
    <source>
        <dbReference type="EMBL" id="RRC94797.1"/>
    </source>
</evidence>
<dbReference type="Gene3D" id="1.10.3720.10">
    <property type="entry name" value="MetI-like"/>
    <property type="match status" value="1"/>
</dbReference>
<comment type="subcellular location">
    <subcellularLocation>
        <location evidence="1 8">Cell membrane</location>
        <topology evidence="1 8">Multi-pass membrane protein</topology>
    </subcellularLocation>
</comment>
<evidence type="ECO:0000256" key="4">
    <source>
        <dbReference type="ARBA" id="ARBA00022475"/>
    </source>
</evidence>
<evidence type="ECO:0000256" key="3">
    <source>
        <dbReference type="ARBA" id="ARBA00022448"/>
    </source>
</evidence>
<feature type="transmembrane region" description="Helical" evidence="8">
    <location>
        <begin position="224"/>
        <end position="243"/>
    </location>
</feature>
<evidence type="ECO:0000256" key="2">
    <source>
        <dbReference type="ARBA" id="ARBA00007069"/>
    </source>
</evidence>
<comment type="similarity">
    <text evidence="2">Belongs to the binding-protein-dependent transport system permease family. CysTW subfamily.</text>
</comment>
<dbReference type="GO" id="GO:0005886">
    <property type="term" value="C:plasma membrane"/>
    <property type="evidence" value="ECO:0007669"/>
    <property type="project" value="UniProtKB-SubCell"/>
</dbReference>
<dbReference type="AlphaFoldDB" id="A0A3P1SCV5"/>
<feature type="transmembrane region" description="Helical" evidence="8">
    <location>
        <begin position="178"/>
        <end position="204"/>
    </location>
</feature>
<gene>
    <name evidence="10" type="ORF">EII11_08780</name>
</gene>
<keyword evidence="3 8" id="KW-0813">Transport</keyword>
<evidence type="ECO:0000256" key="7">
    <source>
        <dbReference type="ARBA" id="ARBA00023136"/>
    </source>
</evidence>